<accession>A0AAD1FI32</accession>
<dbReference type="EMBL" id="AP014862">
    <property type="protein sequence ID" value="BAU76934.1"/>
    <property type="molecule type" value="Genomic_DNA"/>
</dbReference>
<gene>
    <name evidence="1" type="ORF">KF707C_52460</name>
</gene>
<dbReference type="InterPro" id="IPR011009">
    <property type="entry name" value="Kinase-like_dom_sf"/>
</dbReference>
<evidence type="ECO:0000313" key="2">
    <source>
        <dbReference type="Proteomes" id="UP000218554"/>
    </source>
</evidence>
<organism evidence="1 2">
    <name type="scientific">Metapseudomonas furukawaii</name>
    <name type="common">Pseudomonas furukawaii</name>
    <dbReference type="NCBI Taxonomy" id="1149133"/>
    <lineage>
        <taxon>Bacteria</taxon>
        <taxon>Pseudomonadati</taxon>
        <taxon>Pseudomonadota</taxon>
        <taxon>Gammaproteobacteria</taxon>
        <taxon>Pseudomonadales</taxon>
        <taxon>Pseudomonadaceae</taxon>
        <taxon>Metapseudomonas</taxon>
    </lineage>
</organism>
<evidence type="ECO:0000313" key="1">
    <source>
        <dbReference type="EMBL" id="BAU76934.1"/>
    </source>
</evidence>
<dbReference type="RefSeq" id="WP_003453114.1">
    <property type="nucleotide sequence ID" value="NZ_AJMR01000180.1"/>
</dbReference>
<dbReference type="KEGG" id="pfuw:KF707C_52460"/>
<dbReference type="AlphaFoldDB" id="A0AAD1FI32"/>
<dbReference type="Proteomes" id="UP000218554">
    <property type="component" value="Chromosome"/>
</dbReference>
<keyword evidence="2" id="KW-1185">Reference proteome</keyword>
<reference evidence="1 2" key="2">
    <citation type="journal article" date="2017" name="Int. J. Syst. Evol. Microbiol.">
        <title>Pseudomonas furukawaii sp. nov., a polychlorinated biphenyl-degrading bacterium isolated from biphenyl-contaminated soil in Japan.</title>
        <authorList>
            <person name="Kimura N."/>
            <person name="Watanabe T."/>
            <person name="Suenaga H."/>
            <person name="Fujihara H."/>
            <person name="Futagami T."/>
            <person name="Goto M."/>
            <person name="Hanada S."/>
            <person name="Hirose J."/>
        </authorList>
    </citation>
    <scope>NUCLEOTIDE SEQUENCE [LARGE SCALE GENOMIC DNA]</scope>
    <source>
        <strain evidence="2">DSM 10086 / NBRC 110670 / KF707</strain>
    </source>
</reference>
<dbReference type="SUPFAM" id="SSF56112">
    <property type="entry name" value="Protein kinase-like (PK-like)"/>
    <property type="match status" value="1"/>
</dbReference>
<name>A0AAD1FI32_METFU</name>
<reference evidence="2" key="1">
    <citation type="submission" date="2015-05" db="EMBL/GenBank/DDBJ databases">
        <title>Draft genome sequencing of a biphenyl-degrading bacterium, Pseudomonas balearica KF707 (=NBRC110670).</title>
        <authorList>
            <person name="Kimura N."/>
            <person name="Hirose J."/>
            <person name="Watanabe T."/>
            <person name="Suenaga H."/>
            <person name="Fujihara H."/>
            <person name="Noguchi M."/>
            <person name="Hashimoto M."/>
            <person name="Shimodaira J."/>
            <person name="Tsuchikane K."/>
            <person name="Hosoyama A."/>
            <person name="Yamazoe A."/>
            <person name="Fujita N."/>
            <person name="Furukawa K."/>
        </authorList>
    </citation>
    <scope>NUCLEOTIDE SEQUENCE [LARGE SCALE GENOMIC DNA]</scope>
    <source>
        <strain evidence="2">DSM 10086 / NBRC 110670 / KF707</strain>
    </source>
</reference>
<proteinExistence type="predicted"/>
<protein>
    <submittedName>
        <fullName evidence="1">Oligosaccharide repeat unit polymerase Wzy</fullName>
    </submittedName>
</protein>
<sequence length="216" mass="24410">MKVLSNQALASLLEGAEIIEADAFGIKVARLEDGTFLKLYRRKRLLSSALWSPPAKRFADNARTLNSLGVPAPEILETIRVPERQLNGVRYQPLPGDTLRGLWRRSLPEVTSLEVEAFGRLLGELHGKGVYFRSLHLGNVIKMPSGQFGLIDLSDMHISGHPLSDWKRRRNIRHMLRYAEDAQWLARLYKDDLLRGYADRAGKAAARMLAREIDAQ</sequence>